<dbReference type="InterPro" id="IPR050275">
    <property type="entry name" value="PGM_Phosphatase"/>
</dbReference>
<evidence type="ECO:0000313" key="2">
    <source>
        <dbReference type="EMBL" id="TPG18033.1"/>
    </source>
</evidence>
<sequence length="215" mass="23211">MRPLCHAGVVTSPPAPPAGRLVLLRHGETQWSKSGQHTGRTDVPLTEHGEELARQSGRLVADYHFVLALTSPLQRARRTAELAGLTPEVDEDLLEWDYGGYEGLTTATIRADLGYDWTVFQNGVPAGDTPGETVEEVAARASRVVKRAVAAMAEGDVALVGHGHCLRVLTSVFLRQEPRLGAQLLLDAGSVSVLQFDREQPAIRVWNQGPAVTGH</sequence>
<evidence type="ECO:0000313" key="3">
    <source>
        <dbReference type="Proteomes" id="UP000317722"/>
    </source>
</evidence>
<reference evidence="2 3" key="1">
    <citation type="journal article" date="2019" name="Environ. Microbiol.">
        <title>Species interactions and distinct microbial communities in high Arctic permafrost affected cryosols are associated with the CH4 and CO2 gas fluxes.</title>
        <authorList>
            <person name="Altshuler I."/>
            <person name="Hamel J."/>
            <person name="Turney S."/>
            <person name="Magnuson E."/>
            <person name="Levesque R."/>
            <person name="Greer C."/>
            <person name="Whyte L.G."/>
        </authorList>
    </citation>
    <scope>NUCLEOTIDE SEQUENCE [LARGE SCALE GENOMIC DNA]</scope>
    <source>
        <strain evidence="2 3">S9.3A</strain>
    </source>
</reference>
<dbReference type="Proteomes" id="UP000317722">
    <property type="component" value="Unassembled WGS sequence"/>
</dbReference>
<evidence type="ECO:0000256" key="1">
    <source>
        <dbReference type="PIRSR" id="PIRSR613078-2"/>
    </source>
</evidence>
<dbReference type="OrthoDB" id="4697614at2"/>
<dbReference type="Gene3D" id="3.40.50.1240">
    <property type="entry name" value="Phosphoglycerate mutase-like"/>
    <property type="match status" value="1"/>
</dbReference>
<dbReference type="PANTHER" id="PTHR48100">
    <property type="entry name" value="BROAD-SPECIFICITY PHOSPHATASE YOR283W-RELATED"/>
    <property type="match status" value="1"/>
</dbReference>
<dbReference type="InterPro" id="IPR029033">
    <property type="entry name" value="His_PPase_superfam"/>
</dbReference>
<dbReference type="InterPro" id="IPR013078">
    <property type="entry name" value="His_Pase_superF_clade-1"/>
</dbReference>
<feature type="binding site" evidence="1">
    <location>
        <position position="75"/>
    </location>
    <ligand>
        <name>substrate</name>
    </ligand>
</feature>
<organism evidence="2 3">
    <name type="scientific">Pedococcus bigeumensis</name>
    <dbReference type="NCBI Taxonomy" id="433644"/>
    <lineage>
        <taxon>Bacteria</taxon>
        <taxon>Bacillati</taxon>
        <taxon>Actinomycetota</taxon>
        <taxon>Actinomycetes</taxon>
        <taxon>Micrococcales</taxon>
        <taxon>Intrasporangiaceae</taxon>
        <taxon>Pedococcus</taxon>
    </lineage>
</organism>
<feature type="binding site" evidence="1">
    <location>
        <begin position="38"/>
        <end position="39"/>
    </location>
    <ligand>
        <name>substrate</name>
    </ligand>
</feature>
<dbReference type="SMART" id="SM00855">
    <property type="entry name" value="PGAM"/>
    <property type="match status" value="1"/>
</dbReference>
<keyword evidence="3" id="KW-1185">Reference proteome</keyword>
<dbReference type="CDD" id="cd07067">
    <property type="entry name" value="HP_PGM_like"/>
    <property type="match status" value="1"/>
</dbReference>
<comment type="caution">
    <text evidence="2">The sequence shown here is derived from an EMBL/GenBank/DDBJ whole genome shotgun (WGS) entry which is preliminary data.</text>
</comment>
<dbReference type="Pfam" id="PF00300">
    <property type="entry name" value="His_Phos_1"/>
    <property type="match status" value="1"/>
</dbReference>
<dbReference type="AlphaFoldDB" id="A0A502CYX8"/>
<proteinExistence type="predicted"/>
<dbReference type="GO" id="GO:0070297">
    <property type="term" value="P:regulation of phosphorelay signal transduction system"/>
    <property type="evidence" value="ECO:0007669"/>
    <property type="project" value="TreeGrafter"/>
</dbReference>
<accession>A0A502CYX8</accession>
<dbReference type="PANTHER" id="PTHR48100:SF15">
    <property type="entry name" value="SEDOHEPTULOSE 1,7-BISPHOSPHATASE"/>
    <property type="match status" value="1"/>
</dbReference>
<protein>
    <submittedName>
        <fullName evidence="2">Histidine phosphatase family protein</fullName>
    </submittedName>
</protein>
<dbReference type="GO" id="GO:0101006">
    <property type="term" value="F:protein histidine phosphatase activity"/>
    <property type="evidence" value="ECO:0007669"/>
    <property type="project" value="TreeGrafter"/>
</dbReference>
<name>A0A502CYX8_9MICO</name>
<gene>
    <name evidence="2" type="ORF">EAH86_06375</name>
</gene>
<dbReference type="SUPFAM" id="SSF53254">
    <property type="entry name" value="Phosphoglycerate mutase-like"/>
    <property type="match status" value="1"/>
</dbReference>
<dbReference type="EMBL" id="RCZM01000002">
    <property type="protein sequence ID" value="TPG18033.1"/>
    <property type="molecule type" value="Genomic_DNA"/>
</dbReference>